<dbReference type="InParanoid" id="A0A0B2UL74"/>
<dbReference type="VEuPathDB" id="MicrosporidiaDB:M896_030390"/>
<evidence type="ECO:0000313" key="1">
    <source>
        <dbReference type="EMBL" id="KHN70054.1"/>
    </source>
</evidence>
<dbReference type="OrthoDB" id="2192736at2759"/>
<sequence>MNRIDVMKVLGIPLEIVFDGCIGEEAQSNVIDLIEERTFFRVKQKDVSMDSLVFEALKDVSFSMCELRYWIGKCVFGEEIEFMESVSVMIYDKIPGSEVNNVYNICINEISSSEDVETVFQRIIESEIEKRLDVDEKGWSFSTISNIFKNDPAKDKRIGDGLFLAQRYKEAYKIYSRYNKGEFGCYCTQMSIYCLVLSNKPLPHKMLERFCYAGEKSKLYLIRVMSIVVDVENGRLALKLMPNLTCGSLFKTFAQECLNKVLDSNEYSRKRVAMAYDCTVMYLKADLMERAGLCADYFLEITDMLICKANCGAITKDTLAFVQSHIRRIVGISDKPLLDRNVLDEYLEYTDAEDYLHKTSITKIRNAVVFFRSYQGSRSEFEGELNPNECLLIESKIGGCMTIIVNGNGVETQYEQNCEIMLREPGKYIIKEMVLKTNGIDKKVQMKEFIDVGEEVKFMHIFMENIYEMYCGEVCYVACKVIRNYESEIVISFCDRKFITSMNEFRFEMMFPCVGYFDQELIVESDGLRAWRTIRFNVVPSFSISFLHYKHCFPLLFIRVLNHTREDAKLTKVSVMNKCFDVFGISVGTLSFSREEAIKYFKKNILGANGDYSEVEELKSIGIKSNESLQDILGSMNNSPPVISDLFFQDMVTATNEEISLDTKTSTIFAYVKQLNDMNQKELNLNEFEKENEVSGSLLVDKILIRNSRFVMVSKYIGDHPCISQDSIAPYELPIKIEISVSSERRCVFMPGSMFTELALSILNIQDTCLGNVQSPFVYITHSASIRLNEPAIIYLCVSNYYQSAKLRVNLLPKHAIICNEDRYHCAREMSFSFFEIRCMFLRKRRYDAHDMGVTVYVDYEQIEFECEADVVVT</sequence>
<comment type="caution">
    <text evidence="1">The sequence shown here is derived from an EMBL/GenBank/DDBJ whole genome shotgun (WGS) entry which is preliminary data.</text>
</comment>
<dbReference type="EMBL" id="JOKQ01000003">
    <property type="protein sequence ID" value="KHN70054.1"/>
    <property type="molecule type" value="Genomic_DNA"/>
</dbReference>
<organism evidence="1 2">
    <name type="scientific">Ordospora colligata OC4</name>
    <dbReference type="NCBI Taxonomy" id="1354746"/>
    <lineage>
        <taxon>Eukaryota</taxon>
        <taxon>Fungi</taxon>
        <taxon>Fungi incertae sedis</taxon>
        <taxon>Microsporidia</taxon>
        <taxon>Ordosporidae</taxon>
        <taxon>Ordospora</taxon>
    </lineage>
</organism>
<dbReference type="GeneID" id="26261323"/>
<gene>
    <name evidence="1" type="ORF">M896_030390</name>
</gene>
<keyword evidence="2" id="KW-1185">Reference proteome</keyword>
<dbReference type="RefSeq" id="XP_014564096.1">
    <property type="nucleotide sequence ID" value="XM_014708610.1"/>
</dbReference>
<proteinExistence type="predicted"/>
<dbReference type="Proteomes" id="UP000031056">
    <property type="component" value="Unassembled WGS sequence"/>
</dbReference>
<reference evidence="1 2" key="1">
    <citation type="journal article" date="2014" name="MBio">
        <title>The Ordospora colligata genome; evolution of extreme reduction in microsporidia and host-to-parasite horizontal gene transfer.</title>
        <authorList>
            <person name="Pombert J.-F."/>
            <person name="Haag K.L."/>
            <person name="Beidas S."/>
            <person name="Ebert D."/>
            <person name="Keeling P.J."/>
        </authorList>
    </citation>
    <scope>NUCLEOTIDE SEQUENCE [LARGE SCALE GENOMIC DNA]</scope>
    <source>
        <strain evidence="1 2">OC4</strain>
    </source>
</reference>
<name>A0A0B2UL74_9MICR</name>
<protein>
    <submittedName>
        <fullName evidence="1">Uncharacterized protein</fullName>
    </submittedName>
</protein>
<accession>A0A0B2UL74</accession>
<evidence type="ECO:0000313" key="2">
    <source>
        <dbReference type="Proteomes" id="UP000031056"/>
    </source>
</evidence>
<dbReference type="HOGENOM" id="CLU_335237_0_0_1"/>
<dbReference type="AlphaFoldDB" id="A0A0B2UL74"/>